<evidence type="ECO:0000256" key="5">
    <source>
        <dbReference type="ARBA" id="ARBA00023033"/>
    </source>
</evidence>
<keyword evidence="4" id="KW-0560">Oxidoreductase</keyword>
<dbReference type="AlphaFoldDB" id="A0A1E4RFP3"/>
<dbReference type="STRING" id="984485.A0A1E4RFP3"/>
<dbReference type="InterPro" id="IPR002938">
    <property type="entry name" value="FAD-bd"/>
</dbReference>
<sequence length="402" mass="45495">MTSDRKPPKFIISGAGIIGPLLANALKARNIPFVILERDTSLESREKSGWAITLHYALEAFKNLVPKQKMDPLYDSQVRPNFHKSDSGNFKYINASTGEVVVCIPPSSRIRVRREQIRRVLLDGLEVEWDSKVESIDYHDDLVSVTCSNGKQYTGDVLIGCDGSNSITRRLIDPKEGGLYQLPIRFCGARVQLNKEEFDRISNHFDPLLFQGTIPGTNTFFWYSALATPEYTKAPDLYYAQVNLSWNVPETDEPFETQEQKANALKKHSQGLSPELSWLVDRAVQNPEELMEIKLCDWEKVDWDDHDGKVLLALDSLHPMTMYRGSACNEGILDVAELVKQLDLHLQGLFSWKDAVANYRNSVQERARQAVLLSRQACLDAHDMSKIKPNSTSPLLSVRKSK</sequence>
<evidence type="ECO:0000256" key="2">
    <source>
        <dbReference type="ARBA" id="ARBA00022630"/>
    </source>
</evidence>
<dbReference type="Pfam" id="PF01494">
    <property type="entry name" value="FAD_binding_3"/>
    <property type="match status" value="1"/>
</dbReference>
<name>A0A1E4RFP3_9ASCO</name>
<keyword evidence="5" id="KW-0503">Monooxygenase</keyword>
<dbReference type="Proteomes" id="UP000095085">
    <property type="component" value="Unassembled WGS sequence"/>
</dbReference>
<evidence type="ECO:0000313" key="8">
    <source>
        <dbReference type="Proteomes" id="UP000095085"/>
    </source>
</evidence>
<dbReference type="PANTHER" id="PTHR47178:SF1">
    <property type="entry name" value="FAD-BINDING DOMAIN-CONTAINING PROTEIN-RELATED"/>
    <property type="match status" value="1"/>
</dbReference>
<protein>
    <submittedName>
        <fullName evidence="7">FAD/NAD(P)-binding domain-containing protein</fullName>
    </submittedName>
</protein>
<gene>
    <name evidence="7" type="ORF">HYPBUDRAFT_149859</name>
</gene>
<dbReference type="OrthoDB" id="47494at2759"/>
<dbReference type="PRINTS" id="PR00420">
    <property type="entry name" value="RNGMNOXGNASE"/>
</dbReference>
<evidence type="ECO:0000256" key="4">
    <source>
        <dbReference type="ARBA" id="ARBA00023002"/>
    </source>
</evidence>
<dbReference type="SUPFAM" id="SSF51905">
    <property type="entry name" value="FAD/NAD(P)-binding domain"/>
    <property type="match status" value="1"/>
</dbReference>
<proteinExistence type="predicted"/>
<evidence type="ECO:0000256" key="1">
    <source>
        <dbReference type="ARBA" id="ARBA00001974"/>
    </source>
</evidence>
<dbReference type="GO" id="GO:0071949">
    <property type="term" value="F:FAD binding"/>
    <property type="evidence" value="ECO:0007669"/>
    <property type="project" value="InterPro"/>
</dbReference>
<accession>A0A1E4RFP3</accession>
<dbReference type="Gene3D" id="3.50.50.60">
    <property type="entry name" value="FAD/NAD(P)-binding domain"/>
    <property type="match status" value="1"/>
</dbReference>
<dbReference type="InterPro" id="IPR036188">
    <property type="entry name" value="FAD/NAD-bd_sf"/>
</dbReference>
<evidence type="ECO:0000313" key="7">
    <source>
        <dbReference type="EMBL" id="ODV66084.1"/>
    </source>
</evidence>
<comment type="cofactor">
    <cofactor evidence="1">
        <name>FAD</name>
        <dbReference type="ChEBI" id="CHEBI:57692"/>
    </cofactor>
</comment>
<dbReference type="RefSeq" id="XP_020075151.1">
    <property type="nucleotide sequence ID" value="XM_020220236.1"/>
</dbReference>
<feature type="domain" description="FAD-binding" evidence="6">
    <location>
        <begin position="11"/>
        <end position="370"/>
    </location>
</feature>
<evidence type="ECO:0000256" key="3">
    <source>
        <dbReference type="ARBA" id="ARBA00022827"/>
    </source>
</evidence>
<dbReference type="GO" id="GO:0004497">
    <property type="term" value="F:monooxygenase activity"/>
    <property type="evidence" value="ECO:0007669"/>
    <property type="project" value="UniProtKB-KW"/>
</dbReference>
<dbReference type="GeneID" id="30994786"/>
<dbReference type="EMBL" id="KV454543">
    <property type="protein sequence ID" value="ODV66084.1"/>
    <property type="molecule type" value="Genomic_DNA"/>
</dbReference>
<keyword evidence="2" id="KW-0285">Flavoprotein</keyword>
<keyword evidence="3" id="KW-0274">FAD</keyword>
<keyword evidence="8" id="KW-1185">Reference proteome</keyword>
<reference evidence="8" key="1">
    <citation type="submission" date="2016-05" db="EMBL/GenBank/DDBJ databases">
        <title>Comparative genomics of biotechnologically important yeasts.</title>
        <authorList>
            <consortium name="DOE Joint Genome Institute"/>
            <person name="Riley R."/>
            <person name="Haridas S."/>
            <person name="Wolfe K.H."/>
            <person name="Lopes M.R."/>
            <person name="Hittinger C.T."/>
            <person name="Goker M."/>
            <person name="Salamov A."/>
            <person name="Wisecaver J."/>
            <person name="Long T.M."/>
            <person name="Aerts A.L."/>
            <person name="Barry K."/>
            <person name="Choi C."/>
            <person name="Clum A."/>
            <person name="Coughlan A.Y."/>
            <person name="Deshpande S."/>
            <person name="Douglass A.P."/>
            <person name="Hanson S.J."/>
            <person name="Klenk H.-P."/>
            <person name="Labutti K."/>
            <person name="Lapidus A."/>
            <person name="Lindquist E."/>
            <person name="Lipzen A."/>
            <person name="Meier-Kolthoff J.P."/>
            <person name="Ohm R.A."/>
            <person name="Otillar R.P."/>
            <person name="Pangilinan J."/>
            <person name="Peng Y."/>
            <person name="Rokas A."/>
            <person name="Rosa C.A."/>
            <person name="Scheuner C."/>
            <person name="Sibirny A.A."/>
            <person name="Slot J.C."/>
            <person name="Stielow J.B."/>
            <person name="Sun H."/>
            <person name="Kurtzman C.P."/>
            <person name="Blackwell M."/>
            <person name="Grigoriev I.V."/>
            <person name="Jeffries T.W."/>
        </authorList>
    </citation>
    <scope>NUCLEOTIDE SEQUENCE [LARGE SCALE GENOMIC DNA]</scope>
    <source>
        <strain evidence="8">NRRL Y-1933</strain>
    </source>
</reference>
<dbReference type="PANTHER" id="PTHR47178">
    <property type="entry name" value="MONOOXYGENASE, FAD-BINDING"/>
    <property type="match status" value="1"/>
</dbReference>
<organism evidence="7 8">
    <name type="scientific">Hyphopichia burtonii NRRL Y-1933</name>
    <dbReference type="NCBI Taxonomy" id="984485"/>
    <lineage>
        <taxon>Eukaryota</taxon>
        <taxon>Fungi</taxon>
        <taxon>Dikarya</taxon>
        <taxon>Ascomycota</taxon>
        <taxon>Saccharomycotina</taxon>
        <taxon>Pichiomycetes</taxon>
        <taxon>Debaryomycetaceae</taxon>
        <taxon>Hyphopichia</taxon>
    </lineage>
</organism>
<evidence type="ECO:0000259" key="6">
    <source>
        <dbReference type="Pfam" id="PF01494"/>
    </source>
</evidence>